<keyword evidence="1" id="KW-1133">Transmembrane helix</keyword>
<evidence type="ECO:0000313" key="2">
    <source>
        <dbReference type="EMBL" id="KZE67103.1"/>
    </source>
</evidence>
<keyword evidence="3" id="KW-1185">Reference proteome</keyword>
<evidence type="ECO:0000313" key="3">
    <source>
        <dbReference type="Proteomes" id="UP000076567"/>
    </source>
</evidence>
<feature type="transmembrane region" description="Helical" evidence="1">
    <location>
        <begin position="46"/>
        <end position="64"/>
    </location>
</feature>
<proteinExistence type="predicted"/>
<comment type="caution">
    <text evidence="2">The sequence shown here is derived from an EMBL/GenBank/DDBJ whole genome shotgun (WGS) entry which is preliminary data.</text>
</comment>
<dbReference type="RefSeq" id="WP_066239698.1">
    <property type="nucleotide sequence ID" value="NZ_LRFC01000012.1"/>
</dbReference>
<feature type="transmembrane region" description="Helical" evidence="1">
    <location>
        <begin position="7"/>
        <end position="26"/>
    </location>
</feature>
<reference evidence="3" key="1">
    <citation type="submission" date="2016-01" db="EMBL/GenBank/DDBJ databases">
        <title>Draft genome of Chromobacterium sp. F49.</title>
        <authorList>
            <person name="Hong K.W."/>
        </authorList>
    </citation>
    <scope>NUCLEOTIDE SEQUENCE [LARGE SCALE GENOMIC DNA]</scope>
    <source>
        <strain evidence="3">P7IIIA</strain>
    </source>
</reference>
<organism evidence="2 3">
    <name type="scientific">Fictibacillus phosphorivorans</name>
    <dbReference type="NCBI Taxonomy" id="1221500"/>
    <lineage>
        <taxon>Bacteria</taxon>
        <taxon>Bacillati</taxon>
        <taxon>Bacillota</taxon>
        <taxon>Bacilli</taxon>
        <taxon>Bacillales</taxon>
        <taxon>Fictibacillaceae</taxon>
        <taxon>Fictibacillus</taxon>
    </lineage>
</organism>
<keyword evidence="1" id="KW-0812">Transmembrane</keyword>
<keyword evidence="1" id="KW-0472">Membrane</keyword>
<gene>
    <name evidence="2" type="ORF">AWM68_04390</name>
</gene>
<sequence>MYRDRRVTVCLILITISLVSITFITADIFHYMHMINGLLVRIFQSLRLLVVMLILLVFSILVLFRYL</sequence>
<dbReference type="Proteomes" id="UP000076567">
    <property type="component" value="Unassembled WGS sequence"/>
</dbReference>
<dbReference type="EMBL" id="LRFC01000012">
    <property type="protein sequence ID" value="KZE67103.1"/>
    <property type="molecule type" value="Genomic_DNA"/>
</dbReference>
<accession>A0A165NPM8</accession>
<evidence type="ECO:0000256" key="1">
    <source>
        <dbReference type="SAM" id="Phobius"/>
    </source>
</evidence>
<protein>
    <submittedName>
        <fullName evidence="2">Uncharacterized protein</fullName>
    </submittedName>
</protein>
<dbReference type="AlphaFoldDB" id="A0A165NPM8"/>
<name>A0A165NPM8_9BACL</name>